<feature type="region of interest" description="Disordered" evidence="1">
    <location>
        <begin position="1154"/>
        <end position="1226"/>
    </location>
</feature>
<evidence type="ECO:0000313" key="2">
    <source>
        <dbReference type="EMBL" id="TFY60285.1"/>
    </source>
</evidence>
<evidence type="ECO:0000313" key="3">
    <source>
        <dbReference type="Proteomes" id="UP000298390"/>
    </source>
</evidence>
<dbReference type="EMBL" id="SEKV01000262">
    <property type="protein sequence ID" value="TFY60285.1"/>
    <property type="molecule type" value="Genomic_DNA"/>
</dbReference>
<feature type="compositionally biased region" description="Polar residues" evidence="1">
    <location>
        <begin position="2410"/>
        <end position="2420"/>
    </location>
</feature>
<dbReference type="PANTHER" id="PTHR33099:SF7">
    <property type="entry name" value="MYND-TYPE DOMAIN-CONTAINING PROTEIN"/>
    <property type="match status" value="1"/>
</dbReference>
<name>A0A4Y9YD58_9APHY</name>
<feature type="region of interest" description="Disordered" evidence="1">
    <location>
        <begin position="2300"/>
        <end position="2434"/>
    </location>
</feature>
<dbReference type="Proteomes" id="UP000298390">
    <property type="component" value="Unassembled WGS sequence"/>
</dbReference>
<organism evidence="2 3">
    <name type="scientific">Rhodofomes roseus</name>
    <dbReference type="NCBI Taxonomy" id="34475"/>
    <lineage>
        <taxon>Eukaryota</taxon>
        <taxon>Fungi</taxon>
        <taxon>Dikarya</taxon>
        <taxon>Basidiomycota</taxon>
        <taxon>Agaricomycotina</taxon>
        <taxon>Agaricomycetes</taxon>
        <taxon>Polyporales</taxon>
        <taxon>Rhodofomes</taxon>
    </lineage>
</organism>
<feature type="region of interest" description="Disordered" evidence="1">
    <location>
        <begin position="1"/>
        <end position="67"/>
    </location>
</feature>
<protein>
    <submittedName>
        <fullName evidence="2">Uncharacterized protein</fullName>
    </submittedName>
</protein>
<reference evidence="2 3" key="1">
    <citation type="submission" date="2019-01" db="EMBL/GenBank/DDBJ databases">
        <title>Genome sequencing of the rare red list fungi Fomitopsis rosea.</title>
        <authorList>
            <person name="Buettner E."/>
            <person name="Kellner H."/>
        </authorList>
    </citation>
    <scope>NUCLEOTIDE SEQUENCE [LARGE SCALE GENOMIC DNA]</scope>
    <source>
        <strain evidence="2 3">DSM 105464</strain>
    </source>
</reference>
<comment type="caution">
    <text evidence="2">The sequence shown here is derived from an EMBL/GenBank/DDBJ whole genome shotgun (WGS) entry which is preliminary data.</text>
</comment>
<feature type="compositionally biased region" description="Low complexity" evidence="1">
    <location>
        <begin position="2305"/>
        <end position="2323"/>
    </location>
</feature>
<feature type="compositionally biased region" description="Acidic residues" evidence="1">
    <location>
        <begin position="38"/>
        <end position="58"/>
    </location>
</feature>
<dbReference type="Gene3D" id="2.60.120.620">
    <property type="entry name" value="q2cbj1_9rhob like domain"/>
    <property type="match status" value="2"/>
</dbReference>
<proteinExistence type="predicted"/>
<accession>A0A4Y9YD58</accession>
<feature type="compositionally biased region" description="Basic residues" evidence="1">
    <location>
        <begin position="2421"/>
        <end position="2434"/>
    </location>
</feature>
<evidence type="ECO:0000256" key="1">
    <source>
        <dbReference type="SAM" id="MobiDB-lite"/>
    </source>
</evidence>
<feature type="compositionally biased region" description="Polar residues" evidence="1">
    <location>
        <begin position="1178"/>
        <end position="1191"/>
    </location>
</feature>
<feature type="compositionally biased region" description="Acidic residues" evidence="1">
    <location>
        <begin position="1206"/>
        <end position="1215"/>
    </location>
</feature>
<feature type="compositionally biased region" description="Polar residues" evidence="1">
    <location>
        <begin position="2328"/>
        <end position="2349"/>
    </location>
</feature>
<gene>
    <name evidence="2" type="ORF">EVJ58_g5244</name>
</gene>
<feature type="compositionally biased region" description="Low complexity" evidence="1">
    <location>
        <begin position="2386"/>
        <end position="2402"/>
    </location>
</feature>
<feature type="compositionally biased region" description="Polar residues" evidence="1">
    <location>
        <begin position="1"/>
        <end position="11"/>
    </location>
</feature>
<feature type="non-terminal residue" evidence="2">
    <location>
        <position position="2434"/>
    </location>
</feature>
<dbReference type="PANTHER" id="PTHR33099">
    <property type="entry name" value="FE2OG DIOXYGENASE DOMAIN-CONTAINING PROTEIN"/>
    <property type="match status" value="1"/>
</dbReference>
<sequence>MGDVSESTGTVPISDAVSVDPVSQMYSENAVVEGDMSGVEEDDSDDPESDSSEDEEPSVENPSTDIRGDLEKALEGDLAKAFKGSYSFSRAYPTAPNPGLYLLPNDIGAVGLPLHKRDAAAVISGCRQAPFGQGERTVVDTVVRDTWEMNANQVQCLNPAWNGYLQGVVRDVCAELGVNVAASQPRCELYKLLLYETGSHFLPHVDTEKADGMFATIIIVLPSKYTGGAAHVSHGLLSTVYDTAVLSDFQTTVLAWYTDVMHEIKPITSGYRLALSYNLVHTSNALRPSLPNNHAAVNALRHVLLSWKQANHDRVPRMILYLLDHKYSQANLSGSALKGVDAHKLAILDALAQQLGFQLGMASVECRLQGAADDDGCNYHRRKRAYYYDDYDDSDNSVDPDDVGFLEVYEREASVTNLVTLDGVPLQDDLAYDKRRDHTIPRNLMDQVEAGPHDDQEYEGYMGNGAGSLERWYRRTVLVIWPEKFSLDMTFDDEISEAIDDLSVIDSTRAHKRERKLAEFLLNVAKNRENHRVQIAETLCNAACAWEDLQLYERAMAACEASVGVRLLSNDVIYESITTFGFGAMRSFLQKMLRSERSNFQRFQFIDELQNWFSTQPTLSEEGVDAWVIDQRRFAMEHLEKPGPDDSQVLVNLALRNGGFHVIRDIFVPQFKADASVRFLTAMVAVLQTERAKAGVSVEDQSILTSLVADLLSSAIAKANLFATATTTKNSAIKSNLMTPHTAARLIELCIGTRNDELVEKITQRLTDVANIDPAVVKRRVLEVLLPLLPLVDAKVKACAAGEPAITGVQNFYEATIELCLRFVLSGTRPVPSDLTLLLDACVVCGGIDILHKKVWPALKASKPQSTTYTDFIEQLQKRRDRLLPSSCGVSVESVITEAVRQAVLQANFTAYTPPVYSYYASGNKSHENRSTTLELLRLCLTTGNKPCCSLVFKRLLDSQFHRQDYIENVLIPFLPELRQFLTTNRVALSAEPFNSAFKSIVMLWASKVLGPKPSETGNAVIARMRNHGCKCAHCVQVFKFLTSSGDRASRLERIGAPKRKHLEQELSKYAKTAATWSMISGSPQGLMNAQVYLDKNFTGLSHSMDMDEMLIDDDALEGAPSIASDGETVAEMHEVDEQLNVPIVSDEYIPADQCSAESSLSESTRQHSHIREESGRNLCSTSATEATPVNDSEDVDMCRSKDAPDLESSDDDEGPSISQPSTDIRADLETILVDDLAETFKGSYSMNRTYTDVPNPGLTLLADDIGVVGLPLSEREAKVVKSACHPVMMQTLGDTTHSAWAMNANQVLFANPAWEGFMQRVVGDVCSALGVDVAESQPRCELSHLLLHEEGANCLPERSSDVSSKVFASIHVVLPSKFTGGDTQISHGSRRLVYDECAESALKTIVRSWHADAVHELQPITSGYRLALSYNILHAPSVPRPTLSDDSIAIAELRRILLSWKRSIRADTPRKIIYLLDHHYPDDSLKVDTLKGPDAHKVSVLYGLAQQCGICLGLATFEAFQTTPVEDLGYYHTDDTCDESVTITNLTDFNGQLLQRDVEFAYKDMIPNDTHYMVQEGSVFDEEHRIKSTEDDVPDMLKRSCRRTALIIRPQHFDLDKTYEDDISSMLDELVELQPGKSRKRDRRHVEFLFNLSQAHAKQKGRVARTLCSVACSWQDFQLWKRTAKLCEATLGVKTLGSDVVFRSIETFGFQLLLPIMEEMVHTEEDNEPLFQFLDALEKWAGDFAGARQGVLEWARTQREFAINHLAKPRADDGRALLQTTLEHGGLPALQDSIVPQLCRISDPSFLLSLADLLKLEALKPDVSLDAQRRITKMHMDVLSAAIRRVDLYKTTTSAMVKLNRYPWQRSEPAPEPAIAMTYMDACLAADSDELVGQLVKKLTNLPTGRLSEKDTIIRMNHVLIPLLPLVGVKLRARPANSPTLPSVAKLYEETVLLFLRTRPTALTKEDLSWLVQTAILHGGIDFLEKPVWPVIRSSVAYTDNDMSEFVNLLRAHAGDFPPSRTGSSVRSLASKVVRHIVEKAKFYAYARPRYMTGARTGSEPDITKAIELLSLCHRTDCMDSCTLLFKRLLAPPSLSPEYVEHILVPLLPELRRFLLENGLSLSDEPFSAVFKTVLMLWGKHVLGPKPNDVPADVMAMLASYRCKCVDCTTAFNFLMSSPERDRAIHRLGAARKKHLESMLVTYARRAATWSVLRAVPQGLLITKDDTLHRPIQWKLAKSQSATILASISPDYEELRRILGADYQVIIDMMDGRMPEAGALPTASPDRSAAVQKLHEFMRQRNISSQSPPAASTSSVSSERPAIAAPSTPSGRTSLAQPAASSRPTGTSVAPPPPPASKRSTKVHQQPTGGQWNVDPLPELLPVGTSKRTTKTLPKTPTGVPSIDLLRASTASLPATLRTSPRRRTKQTARKGT</sequence>